<evidence type="ECO:0000313" key="4">
    <source>
        <dbReference type="Proteomes" id="UP000093928"/>
    </source>
</evidence>
<evidence type="ECO:0000313" key="3">
    <source>
        <dbReference type="EMBL" id="OBK21425.1"/>
    </source>
</evidence>
<dbReference type="EMBL" id="LZLS01000203">
    <property type="protein sequence ID" value="OBK21425.1"/>
    <property type="molecule type" value="Genomic_DNA"/>
</dbReference>
<evidence type="ECO:0000256" key="1">
    <source>
        <dbReference type="SAM" id="MobiDB-lite"/>
    </source>
</evidence>
<proteinExistence type="predicted"/>
<sequence length="306" mass="31161">MIFGADGARISGQGQPNWNPLQYLQNISNFLNGNQQALAYLQTNLPQLLTNPANFPALASYFVAWQTYRVVNWTLRTLRFLVQMAPLLLPAFLNAATTYLGGLAALAALAPPAAAAVPAAPIPLAPVSQLPPPAMLLAAPALAPTPAPLTPSSAAPAPPAPTVSAVSPPPAPGVEGFGYLVGGPGPGFGSTMGARIATPQTAADSAGTTAAASAASRDQVRAARRQRTTIARGHRYEYLDADDAADSTAPMAAAAVSEPSSTGFAGTVGQASPRPAGLTALAGDEFGNGPRVPMLPETWVNPGKEQ</sequence>
<evidence type="ECO:0000259" key="2">
    <source>
        <dbReference type="Pfam" id="PF18878"/>
    </source>
</evidence>
<comment type="caution">
    <text evidence="3">The sequence shown here is derived from an EMBL/GenBank/DDBJ whole genome shotgun (WGS) entry which is preliminary data.</text>
</comment>
<dbReference type="Pfam" id="PF18878">
    <property type="entry name" value="PPE-PPW"/>
    <property type="match status" value="1"/>
</dbReference>
<organism evidence="3 4">
    <name type="scientific">Mycobacterium asiaticum</name>
    <dbReference type="NCBI Taxonomy" id="1790"/>
    <lineage>
        <taxon>Bacteria</taxon>
        <taxon>Bacillati</taxon>
        <taxon>Actinomycetota</taxon>
        <taxon>Actinomycetes</taxon>
        <taxon>Mycobacteriales</taxon>
        <taxon>Mycobacteriaceae</taxon>
        <taxon>Mycobacterium</taxon>
    </lineage>
</organism>
<protein>
    <recommendedName>
        <fullName evidence="2">PPE-PPW subfamily C-terminal domain-containing protein</fullName>
    </recommendedName>
</protein>
<feature type="region of interest" description="Disordered" evidence="1">
    <location>
        <begin position="147"/>
        <end position="168"/>
    </location>
</feature>
<feature type="compositionally biased region" description="Pro residues" evidence="1">
    <location>
        <begin position="156"/>
        <end position="168"/>
    </location>
</feature>
<feature type="region of interest" description="Disordered" evidence="1">
    <location>
        <begin position="284"/>
        <end position="306"/>
    </location>
</feature>
<dbReference type="InterPro" id="IPR043641">
    <property type="entry name" value="PPE-PPW_C"/>
</dbReference>
<accession>A0A1A3NJB6</accession>
<dbReference type="AlphaFoldDB" id="A0A1A3NJB6"/>
<feature type="region of interest" description="Disordered" evidence="1">
    <location>
        <begin position="260"/>
        <end position="279"/>
    </location>
</feature>
<feature type="domain" description="PPE-PPW subfamily C-terminal" evidence="2">
    <location>
        <begin position="261"/>
        <end position="299"/>
    </location>
</feature>
<dbReference type="Proteomes" id="UP000093928">
    <property type="component" value="Unassembled WGS sequence"/>
</dbReference>
<name>A0A1A3NJB6_MYCAS</name>
<gene>
    <name evidence="3" type="ORF">A5634_10145</name>
</gene>
<reference evidence="3 4" key="1">
    <citation type="submission" date="2016-06" db="EMBL/GenBank/DDBJ databases">
        <authorList>
            <person name="Kjaerup R.B."/>
            <person name="Dalgaard T.S."/>
            <person name="Juul-Madsen H.R."/>
        </authorList>
    </citation>
    <scope>NUCLEOTIDE SEQUENCE [LARGE SCALE GENOMIC DNA]</scope>
    <source>
        <strain evidence="3 4">1165133.8</strain>
    </source>
</reference>